<evidence type="ECO:0000313" key="2">
    <source>
        <dbReference type="Proteomes" id="UP000308230"/>
    </source>
</evidence>
<dbReference type="RefSeq" id="WP_138127899.1">
    <property type="nucleotide sequence ID" value="NZ_SWLG01000013.1"/>
</dbReference>
<dbReference type="AlphaFoldDB" id="A0A5R9EYX9"/>
<proteinExistence type="predicted"/>
<dbReference type="PANTHER" id="PTHR40053:SF1">
    <property type="entry name" value="SPORULATION-CONTROL PROTEIN SPO0M"/>
    <property type="match status" value="1"/>
</dbReference>
<reference evidence="1 2" key="1">
    <citation type="submission" date="2019-04" db="EMBL/GenBank/DDBJ databases">
        <title>Bacillus caeni sp. nov., a bacterium isolated from mangrove sediment.</title>
        <authorList>
            <person name="Huang H."/>
            <person name="Mo K."/>
            <person name="Hu Y."/>
        </authorList>
    </citation>
    <scope>NUCLEOTIDE SEQUENCE [LARGE SCALE GENOMIC DNA]</scope>
    <source>
        <strain evidence="1 2">HB172195</strain>
    </source>
</reference>
<keyword evidence="2" id="KW-1185">Reference proteome</keyword>
<comment type="caution">
    <text evidence="1">The sequence shown here is derived from an EMBL/GenBank/DDBJ whole genome shotgun (WGS) entry which is preliminary data.</text>
</comment>
<protein>
    <submittedName>
        <fullName evidence="1">Sporulation protein</fullName>
    </submittedName>
</protein>
<organism evidence="1 2">
    <name type="scientific">Exobacillus caeni</name>
    <dbReference type="NCBI Taxonomy" id="2574798"/>
    <lineage>
        <taxon>Bacteria</taxon>
        <taxon>Bacillati</taxon>
        <taxon>Bacillota</taxon>
        <taxon>Bacilli</taxon>
        <taxon>Bacillales</taxon>
        <taxon>Guptibacillaceae</taxon>
        <taxon>Exobacillus</taxon>
    </lineage>
</organism>
<dbReference type="InterPro" id="IPR009776">
    <property type="entry name" value="Spore_0_M"/>
</dbReference>
<dbReference type="Proteomes" id="UP000308230">
    <property type="component" value="Unassembled WGS sequence"/>
</dbReference>
<evidence type="ECO:0000313" key="1">
    <source>
        <dbReference type="EMBL" id="TLS36041.1"/>
    </source>
</evidence>
<dbReference type="PANTHER" id="PTHR40053">
    <property type="entry name" value="SPORULATION-CONTROL PROTEIN SPO0M"/>
    <property type="match status" value="1"/>
</dbReference>
<accession>A0A5R9EYX9</accession>
<dbReference type="OrthoDB" id="2988706at2"/>
<name>A0A5R9EYX9_9BACL</name>
<sequence>MLLRKYMSLLGIGAAKIDLLLEKDSYKPGESVKGIFLIKGGTIEQKICRIECDLVKFDKEDQKEHVIDSTMVLTSKKIQSEGTMELVFQFQLAEDLPASCNRINYRFKTRMCFDEGVQSEDHDLINIISD</sequence>
<dbReference type="EMBL" id="SWLG01000013">
    <property type="protein sequence ID" value="TLS36041.1"/>
    <property type="molecule type" value="Genomic_DNA"/>
</dbReference>
<dbReference type="Pfam" id="PF07070">
    <property type="entry name" value="Spo0M"/>
    <property type="match status" value="1"/>
</dbReference>
<gene>
    <name evidence="1" type="ORF">FCL54_16755</name>
</gene>